<evidence type="ECO:0000256" key="4">
    <source>
        <dbReference type="ARBA" id="ARBA00012895"/>
    </source>
</evidence>
<evidence type="ECO:0000313" key="13">
    <source>
        <dbReference type="EMBL" id="CCE78691.1"/>
    </source>
</evidence>
<dbReference type="PRINTS" id="PR01550">
    <property type="entry name" value="TOP6AFAMILY"/>
</dbReference>
<dbReference type="Gene3D" id="1.10.10.10">
    <property type="entry name" value="Winged helix-like DNA-binding domain superfamily/Winged helix DNA-binding domain"/>
    <property type="match status" value="1"/>
</dbReference>
<gene>
    <name evidence="13" type="primary">Piso0_000719</name>
    <name evidence="13" type="ORF">GNLVRS01_PISO0D02621g</name>
</gene>
<dbReference type="Proteomes" id="UP000005222">
    <property type="component" value="Chromosome D"/>
</dbReference>
<keyword evidence="14" id="KW-1185">Reference proteome</keyword>
<dbReference type="GO" id="GO:0003918">
    <property type="term" value="F:DNA topoisomerase type II (double strand cut, ATP-hydrolyzing) activity"/>
    <property type="evidence" value="ECO:0007669"/>
    <property type="project" value="UniProtKB-UniRule"/>
</dbReference>
<feature type="domain" description="Topoisomerase 6 subunit A/Spo11 TOPRIM" evidence="12">
    <location>
        <begin position="185"/>
        <end position="346"/>
    </location>
</feature>
<proteinExistence type="inferred from homology"/>
<dbReference type="InterPro" id="IPR036388">
    <property type="entry name" value="WH-like_DNA-bd_sf"/>
</dbReference>
<dbReference type="EMBL" id="FO082056">
    <property type="protein sequence ID" value="CCE78691.1"/>
    <property type="molecule type" value="Genomic_DNA"/>
</dbReference>
<dbReference type="GO" id="GO:0000706">
    <property type="term" value="P:meiotic DNA double-strand break processing"/>
    <property type="evidence" value="ECO:0007669"/>
    <property type="project" value="TreeGrafter"/>
</dbReference>
<keyword evidence="6" id="KW-0460">Magnesium</keyword>
<evidence type="ECO:0000259" key="12">
    <source>
        <dbReference type="Pfam" id="PF21180"/>
    </source>
</evidence>
<evidence type="ECO:0000256" key="6">
    <source>
        <dbReference type="ARBA" id="ARBA00022842"/>
    </source>
</evidence>
<dbReference type="SUPFAM" id="SSF56726">
    <property type="entry name" value="DNA topoisomerase IV, alpha subunit"/>
    <property type="match status" value="1"/>
</dbReference>
<dbReference type="HOGENOM" id="CLU_037229_2_0_1"/>
<keyword evidence="7 10" id="KW-0799">Topoisomerase</keyword>
<keyword evidence="9 10" id="KW-0413">Isomerase</keyword>
<keyword evidence="8 10" id="KW-0238">DNA-binding</keyword>
<dbReference type="STRING" id="559304.G8YPV6"/>
<evidence type="ECO:0000256" key="1">
    <source>
        <dbReference type="ARBA" id="ARBA00000185"/>
    </source>
</evidence>
<dbReference type="InterPro" id="IPR034136">
    <property type="entry name" value="TOPRIM_Topo6A/Spo11"/>
</dbReference>
<dbReference type="eggNOG" id="KOG2795">
    <property type="taxonomic scope" value="Eukaryota"/>
</dbReference>
<dbReference type="PROSITE" id="PS52041">
    <property type="entry name" value="TOPO_IIB"/>
    <property type="match status" value="1"/>
</dbReference>
<dbReference type="InterPro" id="IPR002815">
    <property type="entry name" value="Spo11/TopoVI_A"/>
</dbReference>
<evidence type="ECO:0000256" key="3">
    <source>
        <dbReference type="ARBA" id="ARBA00006559"/>
    </source>
</evidence>
<dbReference type="EC" id="5.6.2.2" evidence="4"/>
<dbReference type="OrthoDB" id="5377392at2759"/>
<dbReference type="AlphaFoldDB" id="G8YPV6"/>
<sequence>MMLNFPLSEVHVYFSPEVRPDTPLKRLARIWSEIQKNIHNDIVLVLQKPLSVRKTPGDYIKSRNVEIRQLALVSGEARKFATLIKILKVLITNLLTHKQTTKRDIYYQDVTLFQKSQTYVNEILDCVSYSLHLSMEDDLGIFASQKGMLFSRIPLAEGNTVLTFDTPTLIPRFHDIKLLGCPDAVIILEKEAIFKSFCQFVKEKNLNLLVITGKGFPDRLTRNFVAYLSKEYKNLAFLGFVDADVYGINILKTYKYTLGFSVPQCPQLRLAGVHLLDYKDGWQDLSMRDWKMTSNFINKVKTEWNDTQLDKREVNLWHRELTRSLVLFKKSEINVISSDPNQYIFDKIKCLMSRRSVTPRHMQA</sequence>
<dbReference type="FunCoup" id="G8YPV6">
    <property type="interactions" value="1316"/>
</dbReference>
<feature type="domain" description="Spo11/DNA topoisomerase VI subunit A N-terminal" evidence="11">
    <location>
        <begin position="78"/>
        <end position="141"/>
    </location>
</feature>
<dbReference type="Pfam" id="PF04406">
    <property type="entry name" value="TP6A_N"/>
    <property type="match status" value="1"/>
</dbReference>
<dbReference type="PANTHER" id="PTHR10848">
    <property type="entry name" value="MEIOTIC RECOMBINATION PROTEIN SPO11"/>
    <property type="match status" value="1"/>
</dbReference>
<dbReference type="PANTHER" id="PTHR10848:SF0">
    <property type="entry name" value="MEIOTIC RECOMBINATION PROTEIN SPO11"/>
    <property type="match status" value="1"/>
</dbReference>
<dbReference type="OMA" id="YICTMAN"/>
<feature type="active site" description="O-(5'-phospho-DNA)-tyrosine intermediate" evidence="10">
    <location>
        <position position="107"/>
    </location>
</feature>
<comment type="similarity">
    <text evidence="3 10">Belongs to the TOP6A family.</text>
</comment>
<keyword evidence="5" id="KW-0479">Metal-binding</keyword>
<evidence type="ECO:0000256" key="8">
    <source>
        <dbReference type="ARBA" id="ARBA00023125"/>
    </source>
</evidence>
<reference evidence="13 14" key="1">
    <citation type="journal article" date="2012" name="G3 (Bethesda)">
        <title>Pichia sorbitophila, an interspecies yeast hybrid reveals early steps of genome resolution following polyploidization.</title>
        <authorList>
            <person name="Leh Louis V."/>
            <person name="Despons L."/>
            <person name="Friedrich A."/>
            <person name="Martin T."/>
            <person name="Durrens P."/>
            <person name="Casaregola S."/>
            <person name="Neuveglise C."/>
            <person name="Fairhead C."/>
            <person name="Marck C."/>
            <person name="Cruz J.A."/>
            <person name="Straub M.L."/>
            <person name="Kugler V."/>
            <person name="Sacerdot C."/>
            <person name="Uzunov Z."/>
            <person name="Thierry A."/>
            <person name="Weiss S."/>
            <person name="Bleykasten C."/>
            <person name="De Montigny J."/>
            <person name="Jacques N."/>
            <person name="Jung P."/>
            <person name="Lemaire M."/>
            <person name="Mallet S."/>
            <person name="Morel G."/>
            <person name="Richard G.F."/>
            <person name="Sarkar A."/>
            <person name="Savel G."/>
            <person name="Schacherer J."/>
            <person name="Seret M.L."/>
            <person name="Talla E."/>
            <person name="Samson G."/>
            <person name="Jubin C."/>
            <person name="Poulain J."/>
            <person name="Vacherie B."/>
            <person name="Barbe V."/>
            <person name="Pelletier E."/>
            <person name="Sherman D.J."/>
            <person name="Westhof E."/>
            <person name="Weissenbach J."/>
            <person name="Baret P.V."/>
            <person name="Wincker P."/>
            <person name="Gaillardin C."/>
            <person name="Dujon B."/>
            <person name="Souciet J.L."/>
        </authorList>
    </citation>
    <scope>NUCLEOTIDE SEQUENCE [LARGE SCALE GENOMIC DNA]</scope>
    <source>
        <strain evidence="14">ATCC MYA-4447 / BCRC 22081 / CBS 7064 / NBRC 10061 / NRRL Y-12695</strain>
    </source>
</reference>
<evidence type="ECO:0000256" key="7">
    <source>
        <dbReference type="ARBA" id="ARBA00023029"/>
    </source>
</evidence>
<dbReference type="Pfam" id="PF21180">
    <property type="entry name" value="TOP6A-Spo11_Toprim"/>
    <property type="match status" value="1"/>
</dbReference>
<dbReference type="InterPro" id="IPR013049">
    <property type="entry name" value="Spo11/TopoVI_A_N"/>
</dbReference>
<dbReference type="InParanoid" id="G8YPV6"/>
<dbReference type="GO" id="GO:0046872">
    <property type="term" value="F:metal ion binding"/>
    <property type="evidence" value="ECO:0007669"/>
    <property type="project" value="UniProtKB-KW"/>
</dbReference>
<evidence type="ECO:0000256" key="2">
    <source>
        <dbReference type="ARBA" id="ARBA00001946"/>
    </source>
</evidence>
<evidence type="ECO:0000256" key="10">
    <source>
        <dbReference type="PROSITE-ProRule" id="PRU01385"/>
    </source>
</evidence>
<dbReference type="GO" id="GO:0000228">
    <property type="term" value="C:nuclear chromosome"/>
    <property type="evidence" value="ECO:0007669"/>
    <property type="project" value="TreeGrafter"/>
</dbReference>
<organism evidence="13 14">
    <name type="scientific">Pichia sorbitophila (strain ATCC MYA-4447 / BCRC 22081 / CBS 7064 / NBRC 10061 / NRRL Y-12695)</name>
    <name type="common">Hybrid yeast</name>
    <dbReference type="NCBI Taxonomy" id="559304"/>
    <lineage>
        <taxon>Eukaryota</taxon>
        <taxon>Fungi</taxon>
        <taxon>Dikarya</taxon>
        <taxon>Ascomycota</taxon>
        <taxon>Saccharomycotina</taxon>
        <taxon>Pichiomycetes</taxon>
        <taxon>Debaryomycetaceae</taxon>
        <taxon>Millerozyma</taxon>
    </lineage>
</organism>
<dbReference type="Gene3D" id="3.40.1360.10">
    <property type="match status" value="1"/>
</dbReference>
<dbReference type="GO" id="GO:0003677">
    <property type="term" value="F:DNA binding"/>
    <property type="evidence" value="ECO:0007669"/>
    <property type="project" value="UniProtKB-UniRule"/>
</dbReference>
<name>G8YPV6_PICSO</name>
<dbReference type="GO" id="GO:0007131">
    <property type="term" value="P:reciprocal meiotic recombination"/>
    <property type="evidence" value="ECO:0007669"/>
    <property type="project" value="TreeGrafter"/>
</dbReference>
<comment type="catalytic activity">
    <reaction evidence="1 10">
        <text>ATP-dependent breakage, passage and rejoining of double-stranded DNA.</text>
        <dbReference type="EC" id="5.6.2.2"/>
    </reaction>
</comment>
<evidence type="ECO:0000259" key="11">
    <source>
        <dbReference type="Pfam" id="PF04406"/>
    </source>
</evidence>
<protein>
    <recommendedName>
        <fullName evidence="4">DNA topoisomerase (ATP-hydrolyzing)</fullName>
        <ecNumber evidence="4">5.6.2.2</ecNumber>
    </recommendedName>
</protein>
<comment type="cofactor">
    <cofactor evidence="2">
        <name>Mg(2+)</name>
        <dbReference type="ChEBI" id="CHEBI:18420"/>
    </cofactor>
</comment>
<evidence type="ECO:0000256" key="9">
    <source>
        <dbReference type="ARBA" id="ARBA00023235"/>
    </source>
</evidence>
<dbReference type="GO" id="GO:0005524">
    <property type="term" value="F:ATP binding"/>
    <property type="evidence" value="ECO:0007669"/>
    <property type="project" value="InterPro"/>
</dbReference>
<evidence type="ECO:0000313" key="14">
    <source>
        <dbReference type="Proteomes" id="UP000005222"/>
    </source>
</evidence>
<evidence type="ECO:0000256" key="5">
    <source>
        <dbReference type="ARBA" id="ARBA00022723"/>
    </source>
</evidence>
<dbReference type="GO" id="GO:0042138">
    <property type="term" value="P:meiotic DNA double-strand break formation"/>
    <property type="evidence" value="ECO:0007669"/>
    <property type="project" value="TreeGrafter"/>
</dbReference>
<accession>G8YPV6</accession>
<dbReference type="CDD" id="cd00223">
    <property type="entry name" value="TOPRIM_TopoIIB_SPO"/>
    <property type="match status" value="1"/>
</dbReference>
<dbReference type="InterPro" id="IPR036078">
    <property type="entry name" value="Spo11/TopoVI_A_sf"/>
</dbReference>